<evidence type="ECO:0000313" key="1">
    <source>
        <dbReference type="EMBL" id="KAH3801300.1"/>
    </source>
</evidence>
<name>A0A9D4FRT2_DREPO</name>
<sequence length="66" mass="8092">MGGASIKWGLWMEREAEMYQMPICWQHYKLFNEFNTKGQGKEISRDQYRLPDRCGQHFHWEHKFAQ</sequence>
<reference evidence="1" key="1">
    <citation type="journal article" date="2019" name="bioRxiv">
        <title>The Genome of the Zebra Mussel, Dreissena polymorpha: A Resource for Invasive Species Research.</title>
        <authorList>
            <person name="McCartney M.A."/>
            <person name="Auch B."/>
            <person name="Kono T."/>
            <person name="Mallez S."/>
            <person name="Zhang Y."/>
            <person name="Obille A."/>
            <person name="Becker A."/>
            <person name="Abrahante J.E."/>
            <person name="Garbe J."/>
            <person name="Badalamenti J.P."/>
            <person name="Herman A."/>
            <person name="Mangelson H."/>
            <person name="Liachko I."/>
            <person name="Sullivan S."/>
            <person name="Sone E.D."/>
            <person name="Koren S."/>
            <person name="Silverstein K.A.T."/>
            <person name="Beckman K.B."/>
            <person name="Gohl D.M."/>
        </authorList>
    </citation>
    <scope>NUCLEOTIDE SEQUENCE</scope>
    <source>
        <strain evidence="1">Duluth1</strain>
        <tissue evidence="1">Whole animal</tissue>
    </source>
</reference>
<reference evidence="1" key="2">
    <citation type="submission" date="2020-11" db="EMBL/GenBank/DDBJ databases">
        <authorList>
            <person name="McCartney M.A."/>
            <person name="Auch B."/>
            <person name="Kono T."/>
            <person name="Mallez S."/>
            <person name="Becker A."/>
            <person name="Gohl D.M."/>
            <person name="Silverstein K.A.T."/>
            <person name="Koren S."/>
            <person name="Bechman K.B."/>
            <person name="Herman A."/>
            <person name="Abrahante J.E."/>
            <person name="Garbe J."/>
        </authorList>
    </citation>
    <scope>NUCLEOTIDE SEQUENCE</scope>
    <source>
        <strain evidence="1">Duluth1</strain>
        <tissue evidence="1">Whole animal</tissue>
    </source>
</reference>
<organism evidence="1 2">
    <name type="scientific">Dreissena polymorpha</name>
    <name type="common">Zebra mussel</name>
    <name type="synonym">Mytilus polymorpha</name>
    <dbReference type="NCBI Taxonomy" id="45954"/>
    <lineage>
        <taxon>Eukaryota</taxon>
        <taxon>Metazoa</taxon>
        <taxon>Spiralia</taxon>
        <taxon>Lophotrochozoa</taxon>
        <taxon>Mollusca</taxon>
        <taxon>Bivalvia</taxon>
        <taxon>Autobranchia</taxon>
        <taxon>Heteroconchia</taxon>
        <taxon>Euheterodonta</taxon>
        <taxon>Imparidentia</taxon>
        <taxon>Neoheterodontei</taxon>
        <taxon>Myida</taxon>
        <taxon>Dreissenoidea</taxon>
        <taxon>Dreissenidae</taxon>
        <taxon>Dreissena</taxon>
    </lineage>
</organism>
<dbReference type="Proteomes" id="UP000828390">
    <property type="component" value="Unassembled WGS sequence"/>
</dbReference>
<protein>
    <submittedName>
        <fullName evidence="1">Uncharacterized protein</fullName>
    </submittedName>
</protein>
<dbReference type="AlphaFoldDB" id="A0A9D4FRT2"/>
<accession>A0A9D4FRT2</accession>
<dbReference type="EMBL" id="JAIWYP010000007">
    <property type="protein sequence ID" value="KAH3801300.1"/>
    <property type="molecule type" value="Genomic_DNA"/>
</dbReference>
<comment type="caution">
    <text evidence="1">The sequence shown here is derived from an EMBL/GenBank/DDBJ whole genome shotgun (WGS) entry which is preliminary data.</text>
</comment>
<keyword evidence="2" id="KW-1185">Reference proteome</keyword>
<proteinExistence type="predicted"/>
<gene>
    <name evidence="1" type="ORF">DPMN_154948</name>
</gene>
<evidence type="ECO:0000313" key="2">
    <source>
        <dbReference type="Proteomes" id="UP000828390"/>
    </source>
</evidence>